<dbReference type="Proteomes" id="UP000001861">
    <property type="component" value="Unassembled WGS sequence"/>
</dbReference>
<comment type="caution">
    <text evidence="4">The sequence shown here is derived from an EMBL/GenBank/DDBJ whole genome shotgun (WGS) entry which is preliminary data.</text>
</comment>
<dbReference type="Pfam" id="PF00106">
    <property type="entry name" value="adh_short"/>
    <property type="match status" value="1"/>
</dbReference>
<dbReference type="InterPro" id="IPR036291">
    <property type="entry name" value="NAD(P)-bd_dom_sf"/>
</dbReference>
<evidence type="ECO:0000313" key="5">
    <source>
        <dbReference type="Proteomes" id="UP000001861"/>
    </source>
</evidence>
<dbReference type="SUPFAM" id="SSF51735">
    <property type="entry name" value="NAD(P)-binding Rossmann-fold domains"/>
    <property type="match status" value="1"/>
</dbReference>
<dbReference type="VEuPathDB" id="FungiDB:CC1G_15036"/>
<dbReference type="GO" id="GO:0016491">
    <property type="term" value="F:oxidoreductase activity"/>
    <property type="evidence" value="ECO:0007669"/>
    <property type="project" value="UniProtKB-KW"/>
</dbReference>
<dbReference type="OrthoDB" id="191139at2759"/>
<keyword evidence="5" id="KW-1185">Reference proteome</keyword>
<dbReference type="AlphaFoldDB" id="D6RPE3"/>
<evidence type="ECO:0000256" key="2">
    <source>
        <dbReference type="ARBA" id="ARBA00022857"/>
    </source>
</evidence>
<dbReference type="PANTHER" id="PTHR24320">
    <property type="entry name" value="RETINOL DEHYDROGENASE"/>
    <property type="match status" value="1"/>
</dbReference>
<dbReference type="RefSeq" id="XP_002910705.1">
    <property type="nucleotide sequence ID" value="XM_002910659.1"/>
</dbReference>
<proteinExistence type="inferred from homology"/>
<comment type="similarity">
    <text evidence="1">Belongs to the short-chain dehydrogenases/reductases (SDR) family.</text>
</comment>
<evidence type="ECO:0000313" key="4">
    <source>
        <dbReference type="EMBL" id="EFI27211.1"/>
    </source>
</evidence>
<evidence type="ECO:0000256" key="3">
    <source>
        <dbReference type="ARBA" id="ARBA00023002"/>
    </source>
</evidence>
<dbReference type="PANTHER" id="PTHR24320:SF282">
    <property type="entry name" value="WW DOMAIN-CONTAINING OXIDOREDUCTASE"/>
    <property type="match status" value="1"/>
</dbReference>
<dbReference type="Gene3D" id="3.40.50.720">
    <property type="entry name" value="NAD(P)-binding Rossmann-like Domain"/>
    <property type="match status" value="1"/>
</dbReference>
<protein>
    <submittedName>
        <fullName evidence="4">Uncharacterized protein</fullName>
    </submittedName>
</protein>
<dbReference type="EMBL" id="AACS02000008">
    <property type="protein sequence ID" value="EFI27211.1"/>
    <property type="molecule type" value="Genomic_DNA"/>
</dbReference>
<dbReference type="KEGG" id="cci:CC1G_15036"/>
<dbReference type="GeneID" id="9379622"/>
<dbReference type="HOGENOM" id="CLU_1578444_0_0_1"/>
<accession>D6RPE3</accession>
<evidence type="ECO:0000256" key="1">
    <source>
        <dbReference type="ARBA" id="ARBA00006484"/>
    </source>
</evidence>
<dbReference type="eggNOG" id="KOG1208">
    <property type="taxonomic scope" value="Eukaryota"/>
</dbReference>
<reference evidence="4 5" key="1">
    <citation type="journal article" date="2010" name="Proc. Natl. Acad. Sci. U.S.A.">
        <title>Insights into evolution of multicellular fungi from the assembled chromosomes of the mushroom Coprinopsis cinerea (Coprinus cinereus).</title>
        <authorList>
            <person name="Stajich J.E."/>
            <person name="Wilke S.K."/>
            <person name="Ahren D."/>
            <person name="Au C.H."/>
            <person name="Birren B.W."/>
            <person name="Borodovsky M."/>
            <person name="Burns C."/>
            <person name="Canback B."/>
            <person name="Casselton L.A."/>
            <person name="Cheng C.K."/>
            <person name="Deng J."/>
            <person name="Dietrich F.S."/>
            <person name="Fargo D.C."/>
            <person name="Farman M.L."/>
            <person name="Gathman A.C."/>
            <person name="Goldberg J."/>
            <person name="Guigo R."/>
            <person name="Hoegger P.J."/>
            <person name="Hooker J.B."/>
            <person name="Huggins A."/>
            <person name="James T.Y."/>
            <person name="Kamada T."/>
            <person name="Kilaru S."/>
            <person name="Kodira C."/>
            <person name="Kues U."/>
            <person name="Kupfer D."/>
            <person name="Kwan H.S."/>
            <person name="Lomsadze A."/>
            <person name="Li W."/>
            <person name="Lilly W.W."/>
            <person name="Ma L.J."/>
            <person name="Mackey A.J."/>
            <person name="Manning G."/>
            <person name="Martin F."/>
            <person name="Muraguchi H."/>
            <person name="Natvig D.O."/>
            <person name="Palmerini H."/>
            <person name="Ramesh M.A."/>
            <person name="Rehmeyer C.J."/>
            <person name="Roe B.A."/>
            <person name="Shenoy N."/>
            <person name="Stanke M."/>
            <person name="Ter-Hovhannisyan V."/>
            <person name="Tunlid A."/>
            <person name="Velagapudi R."/>
            <person name="Vision T.J."/>
            <person name="Zeng Q."/>
            <person name="Zolan M.E."/>
            <person name="Pukkila P.J."/>
        </authorList>
    </citation>
    <scope>NUCLEOTIDE SEQUENCE [LARGE SCALE GENOMIC DNA]</scope>
    <source>
        <strain evidence="5">Okayama-7 / 130 / ATCC MYA-4618 / FGSC 9003</strain>
    </source>
</reference>
<organism evidence="4 5">
    <name type="scientific">Coprinopsis cinerea (strain Okayama-7 / 130 / ATCC MYA-4618 / FGSC 9003)</name>
    <name type="common">Inky cap fungus</name>
    <name type="synonym">Hormographiella aspergillata</name>
    <dbReference type="NCBI Taxonomy" id="240176"/>
    <lineage>
        <taxon>Eukaryota</taxon>
        <taxon>Fungi</taxon>
        <taxon>Dikarya</taxon>
        <taxon>Basidiomycota</taxon>
        <taxon>Agaricomycotina</taxon>
        <taxon>Agaricomycetes</taxon>
        <taxon>Agaricomycetidae</taxon>
        <taxon>Agaricales</taxon>
        <taxon>Agaricineae</taxon>
        <taxon>Psathyrellaceae</taxon>
        <taxon>Coprinopsis</taxon>
    </lineage>
</organism>
<gene>
    <name evidence="4" type="ORF">CC1G_15036</name>
</gene>
<sequence>MGFTTLVTCDVYLGMFGWWAEVSQYRFIKPPSLLFTSYAYLTPRLMANWARFFSSFRNVIAFFKEAWFLGRPAWTVKDIPDLSGKVYIVTGGNSGLGADTVRALLKHRARVYIAARNEEKSLAFIEELFDETGHKAHFLKVDLADLGSVEAAASEFNRYGLPYDQRIGP</sequence>
<name>D6RPE3_COPC7</name>
<dbReference type="InParanoid" id="D6RPE3"/>
<keyword evidence="2" id="KW-0521">NADP</keyword>
<dbReference type="InterPro" id="IPR002347">
    <property type="entry name" value="SDR_fam"/>
</dbReference>
<keyword evidence="3" id="KW-0560">Oxidoreductase</keyword>